<accession>A0AAD7MAG0</accession>
<sequence length="259" mass="27953">MAPFPDPSSSYFAAEAPLDKANYNTHFPAFNAPDAYGFPADFHADAGQAQIWGEDAARGSGGAQYYHTRSINDGVPHAQPWPLAGDLSLRTPNIAASGDAFLGHPEALALLPRESGHAHHPAGAFHPSYHPLDSGRGYARAKSVALPSPAPRPHPPITTHDFVHMNEAFISTDLPEESPFALIPADGRAAPFSGHPYPDGHQWPQTFKITEVKQIGPKKQTLACFFCRARKIACAPRPVDGTEDERSCEYVVDFVRAVG</sequence>
<reference evidence="1" key="1">
    <citation type="submission" date="2023-03" db="EMBL/GenBank/DDBJ databases">
        <title>Massive genome expansion in bonnet fungi (Mycena s.s.) driven by repeated elements and novel gene families across ecological guilds.</title>
        <authorList>
            <consortium name="Lawrence Berkeley National Laboratory"/>
            <person name="Harder C.B."/>
            <person name="Miyauchi S."/>
            <person name="Viragh M."/>
            <person name="Kuo A."/>
            <person name="Thoen E."/>
            <person name="Andreopoulos B."/>
            <person name="Lu D."/>
            <person name="Skrede I."/>
            <person name="Drula E."/>
            <person name="Henrissat B."/>
            <person name="Morin E."/>
            <person name="Kohler A."/>
            <person name="Barry K."/>
            <person name="LaButti K."/>
            <person name="Morin E."/>
            <person name="Salamov A."/>
            <person name="Lipzen A."/>
            <person name="Mereny Z."/>
            <person name="Hegedus B."/>
            <person name="Baldrian P."/>
            <person name="Stursova M."/>
            <person name="Weitz H."/>
            <person name="Taylor A."/>
            <person name="Grigoriev I.V."/>
            <person name="Nagy L.G."/>
            <person name="Martin F."/>
            <person name="Kauserud H."/>
        </authorList>
    </citation>
    <scope>NUCLEOTIDE SEQUENCE</scope>
    <source>
        <strain evidence="1">CBHHK067</strain>
    </source>
</reference>
<dbReference type="AlphaFoldDB" id="A0AAD7MAG0"/>
<dbReference type="EMBL" id="JARKIE010000004">
    <property type="protein sequence ID" value="KAJ7708204.1"/>
    <property type="molecule type" value="Genomic_DNA"/>
</dbReference>
<evidence type="ECO:0000313" key="1">
    <source>
        <dbReference type="EMBL" id="KAJ7708204.1"/>
    </source>
</evidence>
<protein>
    <submittedName>
        <fullName evidence="1">Uncharacterized protein</fullName>
    </submittedName>
</protein>
<keyword evidence="2" id="KW-1185">Reference proteome</keyword>
<gene>
    <name evidence="1" type="ORF">B0H17DRAFT_1124976</name>
</gene>
<comment type="caution">
    <text evidence="1">The sequence shown here is derived from an EMBL/GenBank/DDBJ whole genome shotgun (WGS) entry which is preliminary data.</text>
</comment>
<dbReference type="Proteomes" id="UP001221757">
    <property type="component" value="Unassembled WGS sequence"/>
</dbReference>
<organism evidence="1 2">
    <name type="scientific">Mycena rosella</name>
    <name type="common">Pink bonnet</name>
    <name type="synonym">Agaricus rosellus</name>
    <dbReference type="NCBI Taxonomy" id="1033263"/>
    <lineage>
        <taxon>Eukaryota</taxon>
        <taxon>Fungi</taxon>
        <taxon>Dikarya</taxon>
        <taxon>Basidiomycota</taxon>
        <taxon>Agaricomycotina</taxon>
        <taxon>Agaricomycetes</taxon>
        <taxon>Agaricomycetidae</taxon>
        <taxon>Agaricales</taxon>
        <taxon>Marasmiineae</taxon>
        <taxon>Mycenaceae</taxon>
        <taxon>Mycena</taxon>
    </lineage>
</organism>
<name>A0AAD7MAG0_MYCRO</name>
<proteinExistence type="predicted"/>
<evidence type="ECO:0000313" key="2">
    <source>
        <dbReference type="Proteomes" id="UP001221757"/>
    </source>
</evidence>